<accession>A0A382QCD6</accession>
<dbReference type="GO" id="GO:0051539">
    <property type="term" value="F:4 iron, 4 sulfur cluster binding"/>
    <property type="evidence" value="ECO:0007669"/>
    <property type="project" value="UniProtKB-KW"/>
</dbReference>
<keyword evidence="2" id="KW-0479">Metal-binding</keyword>
<keyword evidence="4" id="KW-0408">Iron</keyword>
<dbReference type="PROSITE" id="PS00198">
    <property type="entry name" value="4FE4S_FER_1"/>
    <property type="match status" value="2"/>
</dbReference>
<dbReference type="InterPro" id="IPR004017">
    <property type="entry name" value="Cys_rich_dom"/>
</dbReference>
<keyword evidence="5" id="KW-0411">Iron-sulfur</keyword>
<evidence type="ECO:0000256" key="4">
    <source>
        <dbReference type="ARBA" id="ARBA00023004"/>
    </source>
</evidence>
<proteinExistence type="predicted"/>
<dbReference type="InterPro" id="IPR017896">
    <property type="entry name" value="4Fe4S_Fe-S-bd"/>
</dbReference>
<evidence type="ECO:0000313" key="7">
    <source>
        <dbReference type="EMBL" id="SVC82535.1"/>
    </source>
</evidence>
<organism evidence="7">
    <name type="scientific">marine metagenome</name>
    <dbReference type="NCBI Taxonomy" id="408172"/>
    <lineage>
        <taxon>unclassified sequences</taxon>
        <taxon>metagenomes</taxon>
        <taxon>ecological metagenomes</taxon>
    </lineage>
</organism>
<keyword evidence="3" id="KW-0677">Repeat</keyword>
<evidence type="ECO:0000259" key="6">
    <source>
        <dbReference type="PROSITE" id="PS51379"/>
    </source>
</evidence>
<sequence>MINHSNVDNAVYDVNNPNYWDKNSLNKEIDRVYDICIGCRLCFNLCPSFPYLFNAVDKIGDDKRLVAEYDGRVEKENLDREYLDLPEGEHASEASVEVEFRGEVTDLSQEQKWEVVDLCYQCKLCDPICPYTPGKEHEFELDFPKLMTRVQALRTKDRGVKINDIFLSRTDLIGKLGSYFGPIINFSNRIKLFRWLMEKFIGIHRKRILPKLHTFTFEKWFRNHRSSIEKPADRVVIFATCYTNSNDVDLGVSAVEILEHNNIECVYPQQQCCGAPYLSPGDFDGF</sequence>
<dbReference type="AlphaFoldDB" id="A0A382QCD6"/>
<evidence type="ECO:0000256" key="5">
    <source>
        <dbReference type="ARBA" id="ARBA00023014"/>
    </source>
</evidence>
<feature type="non-terminal residue" evidence="7">
    <location>
        <position position="286"/>
    </location>
</feature>
<dbReference type="InterPro" id="IPR017900">
    <property type="entry name" value="4Fe4S_Fe_S_CS"/>
</dbReference>
<dbReference type="PANTHER" id="PTHR32479">
    <property type="entry name" value="GLYCOLATE OXIDASE IRON-SULFUR SUBUNIT"/>
    <property type="match status" value="1"/>
</dbReference>
<protein>
    <recommendedName>
        <fullName evidence="6">4Fe-4S ferredoxin-type domain-containing protein</fullName>
    </recommendedName>
</protein>
<evidence type="ECO:0000256" key="3">
    <source>
        <dbReference type="ARBA" id="ARBA00022737"/>
    </source>
</evidence>
<dbReference type="PANTHER" id="PTHR32479:SF19">
    <property type="entry name" value="ANAEROBIC GLYCEROL-3-PHOSPHATE DEHYDROGENASE SUBUNIT C"/>
    <property type="match status" value="1"/>
</dbReference>
<name>A0A382QCD6_9ZZZZ</name>
<keyword evidence="1" id="KW-0004">4Fe-4S</keyword>
<gene>
    <name evidence="7" type="ORF">METZ01_LOCUS335389</name>
</gene>
<evidence type="ECO:0000256" key="1">
    <source>
        <dbReference type="ARBA" id="ARBA00022485"/>
    </source>
</evidence>
<evidence type="ECO:0000256" key="2">
    <source>
        <dbReference type="ARBA" id="ARBA00022723"/>
    </source>
</evidence>
<dbReference type="EMBL" id="UINC01113128">
    <property type="protein sequence ID" value="SVC82535.1"/>
    <property type="molecule type" value="Genomic_DNA"/>
</dbReference>
<dbReference type="PROSITE" id="PS51379">
    <property type="entry name" value="4FE4S_FER_2"/>
    <property type="match status" value="1"/>
</dbReference>
<dbReference type="GO" id="GO:0046872">
    <property type="term" value="F:metal ion binding"/>
    <property type="evidence" value="ECO:0007669"/>
    <property type="project" value="UniProtKB-KW"/>
</dbReference>
<dbReference type="Pfam" id="PF02754">
    <property type="entry name" value="CCG"/>
    <property type="match status" value="1"/>
</dbReference>
<feature type="domain" description="4Fe-4S ferredoxin-type" evidence="6">
    <location>
        <begin position="27"/>
        <end position="58"/>
    </location>
</feature>
<reference evidence="7" key="1">
    <citation type="submission" date="2018-05" db="EMBL/GenBank/DDBJ databases">
        <authorList>
            <person name="Lanie J.A."/>
            <person name="Ng W.-L."/>
            <person name="Kazmierczak K.M."/>
            <person name="Andrzejewski T.M."/>
            <person name="Davidsen T.M."/>
            <person name="Wayne K.J."/>
            <person name="Tettelin H."/>
            <person name="Glass J.I."/>
            <person name="Rusch D."/>
            <person name="Podicherti R."/>
            <person name="Tsui H.-C.T."/>
            <person name="Winkler M.E."/>
        </authorList>
    </citation>
    <scope>NUCLEOTIDE SEQUENCE</scope>
</reference>
<dbReference type="GO" id="GO:0016491">
    <property type="term" value="F:oxidoreductase activity"/>
    <property type="evidence" value="ECO:0007669"/>
    <property type="project" value="UniProtKB-ARBA"/>
</dbReference>
<dbReference type="SUPFAM" id="SSF54862">
    <property type="entry name" value="4Fe-4S ferredoxins"/>
    <property type="match status" value="1"/>
</dbReference>